<reference evidence="9 10" key="1">
    <citation type="journal article" date="2013" name="Genome Announc.">
        <title>Draft Genome Sequence of a Hexachlorocyclohexane-Degrading Bacterium, Sphingobium baderi Strain LL03T.</title>
        <authorList>
            <person name="Kaur J."/>
            <person name="Verma H."/>
            <person name="Tripathi C."/>
            <person name="Khurana J.P."/>
            <person name="Lal R."/>
        </authorList>
    </citation>
    <scope>NUCLEOTIDE SEQUENCE [LARGE SCALE GENOMIC DNA]</scope>
    <source>
        <strain evidence="9 10">LL03</strain>
    </source>
</reference>
<dbReference type="Gene3D" id="3.50.50.60">
    <property type="entry name" value="FAD/NAD(P)-binding domain"/>
    <property type="match status" value="1"/>
</dbReference>
<feature type="domain" description="Glucose-methanol-choline oxidoreductase N-terminal" evidence="7">
    <location>
        <begin position="96"/>
        <end position="119"/>
    </location>
</feature>
<accession>T0GPJ0</accession>
<comment type="similarity">
    <text evidence="2 6">Belongs to the GMC oxidoreductase family.</text>
</comment>
<evidence type="ECO:0000313" key="9">
    <source>
        <dbReference type="EMBL" id="EQB01893.1"/>
    </source>
</evidence>
<dbReference type="RefSeq" id="WP_021244817.1">
    <property type="nucleotide sequence ID" value="NZ_ATIB01000054.1"/>
</dbReference>
<evidence type="ECO:0000256" key="3">
    <source>
        <dbReference type="ARBA" id="ARBA00022630"/>
    </source>
</evidence>
<evidence type="ECO:0000259" key="7">
    <source>
        <dbReference type="PROSITE" id="PS00623"/>
    </source>
</evidence>
<feature type="binding site" evidence="5">
    <location>
        <position position="233"/>
    </location>
    <ligand>
        <name>FAD</name>
        <dbReference type="ChEBI" id="CHEBI:57692"/>
    </ligand>
</feature>
<dbReference type="InterPro" id="IPR000172">
    <property type="entry name" value="GMC_OxRdtase_N"/>
</dbReference>
<sequence length="549" mass="60593">MAEGRDTADERGGSAQDASYDFIIIGAGSAGCVLADRLSRDGRFQILVIEAGPPDNHPFIPMPMGLFATLKNAKRVWFYALEPDPTTGKQHYWVRGRMLGGSSSLNGMLYFRGQPEDYDGWAELGCEGWGWDQMLPVFRAMEDHELGDDGVRGVGGPLHISVQKEKTPLTQALLKAGEAMGLSVRDDLNRPDQEGIGYSPRTIRKGRRVSAADAFLRPAMKRPNVTVVTDTLVSRIDFRDGRAMGVTCLRAGEEVRYGAEREVILSAGALQSPAVLQHSGIGPAALLDDLGIPVVRDLAEVGRNAREHKMITMTMRVCGHSLNKQLRGWRKYWNGARYFLTRTGPMAATYDINAFVRTRPELNRPDAQLTFWALSPVRAIAGSQVEKQPGLMFMGYPLRTESRGEIRIRSADPRDPPAIQANFLTTEYDRRVIIDMFRYVRKLLAQPQLERFLVEEAFPGPAVQTDEEIIAACHEDSTCLHTVGTCRMGADAASVLDPRLRVRGVDGLRVVDCSIMPTQVSGNTNGPVMAVAWRAADFILADHADIQGR</sequence>
<dbReference type="Pfam" id="PF05199">
    <property type="entry name" value="GMC_oxred_C"/>
    <property type="match status" value="1"/>
</dbReference>
<dbReference type="InterPro" id="IPR007867">
    <property type="entry name" value="GMC_OxRtase_C"/>
</dbReference>
<dbReference type="Pfam" id="PF00732">
    <property type="entry name" value="GMC_oxred_N"/>
    <property type="match status" value="1"/>
</dbReference>
<name>T0GPJ0_9SPHN</name>
<dbReference type="Proteomes" id="UP000015524">
    <property type="component" value="Unassembled WGS sequence"/>
</dbReference>
<dbReference type="PROSITE" id="PS00624">
    <property type="entry name" value="GMC_OXRED_2"/>
    <property type="match status" value="1"/>
</dbReference>
<dbReference type="PROSITE" id="PS00623">
    <property type="entry name" value="GMC_OXRED_1"/>
    <property type="match status" value="1"/>
</dbReference>
<keyword evidence="4 5" id="KW-0274">FAD</keyword>
<keyword evidence="3 6" id="KW-0285">Flavoprotein</keyword>
<dbReference type="PANTHER" id="PTHR11552">
    <property type="entry name" value="GLUCOSE-METHANOL-CHOLINE GMC OXIDOREDUCTASE"/>
    <property type="match status" value="1"/>
</dbReference>
<dbReference type="EMBL" id="ATIB01000054">
    <property type="protein sequence ID" value="EQB01893.1"/>
    <property type="molecule type" value="Genomic_DNA"/>
</dbReference>
<dbReference type="PIRSF" id="PIRSF000137">
    <property type="entry name" value="Alcohol_oxidase"/>
    <property type="match status" value="1"/>
</dbReference>
<comment type="cofactor">
    <cofactor evidence="1 5">
        <name>FAD</name>
        <dbReference type="ChEBI" id="CHEBI:57692"/>
    </cofactor>
</comment>
<evidence type="ECO:0000256" key="5">
    <source>
        <dbReference type="PIRSR" id="PIRSR000137-2"/>
    </source>
</evidence>
<dbReference type="OrthoDB" id="9785276at2"/>
<dbReference type="GO" id="GO:0016614">
    <property type="term" value="F:oxidoreductase activity, acting on CH-OH group of donors"/>
    <property type="evidence" value="ECO:0007669"/>
    <property type="project" value="InterPro"/>
</dbReference>
<dbReference type="Gene3D" id="3.30.560.10">
    <property type="entry name" value="Glucose Oxidase, domain 3"/>
    <property type="match status" value="1"/>
</dbReference>
<dbReference type="InterPro" id="IPR036188">
    <property type="entry name" value="FAD/NAD-bd_sf"/>
</dbReference>
<dbReference type="PATRIC" id="fig|1114964.3.peg.1886"/>
<dbReference type="PROSITE" id="PS51257">
    <property type="entry name" value="PROKAR_LIPOPROTEIN"/>
    <property type="match status" value="1"/>
</dbReference>
<evidence type="ECO:0000256" key="4">
    <source>
        <dbReference type="ARBA" id="ARBA00022827"/>
    </source>
</evidence>
<dbReference type="eggNOG" id="COG2303">
    <property type="taxonomic scope" value="Bacteria"/>
</dbReference>
<proteinExistence type="inferred from homology"/>
<keyword evidence="10" id="KW-1185">Reference proteome</keyword>
<evidence type="ECO:0000256" key="1">
    <source>
        <dbReference type="ARBA" id="ARBA00001974"/>
    </source>
</evidence>
<feature type="domain" description="Glucose-methanol-choline oxidoreductase N-terminal" evidence="8">
    <location>
        <begin position="268"/>
        <end position="282"/>
    </location>
</feature>
<dbReference type="InterPro" id="IPR012132">
    <property type="entry name" value="GMC_OxRdtase"/>
</dbReference>
<evidence type="ECO:0000256" key="6">
    <source>
        <dbReference type="RuleBase" id="RU003968"/>
    </source>
</evidence>
<dbReference type="PANTHER" id="PTHR11552:SF147">
    <property type="entry name" value="CHOLINE DEHYDROGENASE, MITOCHONDRIAL"/>
    <property type="match status" value="1"/>
</dbReference>
<dbReference type="SUPFAM" id="SSF51905">
    <property type="entry name" value="FAD/NAD(P)-binding domain"/>
    <property type="match status" value="1"/>
</dbReference>
<evidence type="ECO:0000313" key="10">
    <source>
        <dbReference type="Proteomes" id="UP000015524"/>
    </source>
</evidence>
<protein>
    <recommendedName>
        <fullName evidence="7 8">Glucose-methanol-choline oxidoreductase N-terminal domain-containing protein</fullName>
    </recommendedName>
</protein>
<organism evidence="9 10">
    <name type="scientific">Sphingobium baderi LL03</name>
    <dbReference type="NCBI Taxonomy" id="1114964"/>
    <lineage>
        <taxon>Bacteria</taxon>
        <taxon>Pseudomonadati</taxon>
        <taxon>Pseudomonadota</taxon>
        <taxon>Alphaproteobacteria</taxon>
        <taxon>Sphingomonadales</taxon>
        <taxon>Sphingomonadaceae</taxon>
        <taxon>Sphingobium</taxon>
    </lineage>
</organism>
<dbReference type="AlphaFoldDB" id="T0GPJ0"/>
<comment type="caution">
    <text evidence="9">The sequence shown here is derived from an EMBL/GenBank/DDBJ whole genome shotgun (WGS) entry which is preliminary data.</text>
</comment>
<dbReference type="SUPFAM" id="SSF54373">
    <property type="entry name" value="FAD-linked reductases, C-terminal domain"/>
    <property type="match status" value="1"/>
</dbReference>
<gene>
    <name evidence="9" type="ORF">L485_09675</name>
</gene>
<evidence type="ECO:0000259" key="8">
    <source>
        <dbReference type="PROSITE" id="PS00624"/>
    </source>
</evidence>
<evidence type="ECO:0000256" key="2">
    <source>
        <dbReference type="ARBA" id="ARBA00010790"/>
    </source>
</evidence>
<dbReference type="GO" id="GO:0050660">
    <property type="term" value="F:flavin adenine dinucleotide binding"/>
    <property type="evidence" value="ECO:0007669"/>
    <property type="project" value="InterPro"/>
</dbReference>